<dbReference type="EMBL" id="JARQDZ010000015">
    <property type="protein sequence ID" value="MDT2984235.1"/>
    <property type="molecule type" value="Genomic_DNA"/>
</dbReference>
<organism evidence="4 5">
    <name type="scientific">Enterococcus casseliflavus</name>
    <name type="common">Enterococcus flavescens</name>
    <dbReference type="NCBI Taxonomy" id="37734"/>
    <lineage>
        <taxon>Bacteria</taxon>
        <taxon>Bacillati</taxon>
        <taxon>Bacillota</taxon>
        <taxon>Bacilli</taxon>
        <taxon>Lactobacillales</taxon>
        <taxon>Enterococcaceae</taxon>
        <taxon>Enterococcus</taxon>
    </lineage>
</organism>
<dbReference type="Proteomes" id="UP001253851">
    <property type="component" value="Unassembled WGS sequence"/>
</dbReference>
<dbReference type="AlphaFoldDB" id="A0A1G9C2A9"/>
<dbReference type="Proteomes" id="UP000422837">
    <property type="component" value="Chromosome"/>
</dbReference>
<name>A0A1G9C2A9_ENTCA</name>
<evidence type="ECO:0000313" key="7">
    <source>
        <dbReference type="Proteomes" id="UP001253851"/>
    </source>
</evidence>
<protein>
    <submittedName>
        <fullName evidence="4">Uncharacterized protein</fullName>
    </submittedName>
</protein>
<dbReference type="EMBL" id="JARQDV010000004">
    <property type="protein sequence ID" value="MDT2964619.1"/>
    <property type="molecule type" value="Genomic_DNA"/>
</dbReference>
<evidence type="ECO:0000313" key="1">
    <source>
        <dbReference type="EMBL" id="MDT2964619.1"/>
    </source>
</evidence>
<proteinExistence type="predicted"/>
<accession>A0A1G9C2A9</accession>
<dbReference type="Proteomes" id="UP001268896">
    <property type="component" value="Unassembled WGS sequence"/>
</dbReference>
<dbReference type="EMBL" id="CP046123">
    <property type="protein sequence ID" value="QGN29619.1"/>
    <property type="molecule type" value="Genomic_DNA"/>
</dbReference>
<dbReference type="Proteomes" id="UP000286288">
    <property type="component" value="Unassembled WGS sequence"/>
</dbReference>
<dbReference type="EMBL" id="QRMZ01000003">
    <property type="protein sequence ID" value="RHK07640.1"/>
    <property type="molecule type" value="Genomic_DNA"/>
</dbReference>
<reference evidence="3 6" key="2">
    <citation type="submission" date="2019-11" db="EMBL/GenBank/DDBJ databases">
        <title>Detection and genome characteristic of a blood enterococcus casselifavus isolate from Zhengzhou,china.</title>
        <authorList>
            <person name="Wen P."/>
        </authorList>
    </citation>
    <scope>NUCLEOTIDE SEQUENCE [LARGE SCALE GENOMIC DNA]</scope>
    <source>
        <strain evidence="3 6">EC291</strain>
    </source>
</reference>
<evidence type="ECO:0000313" key="6">
    <source>
        <dbReference type="Proteomes" id="UP000422837"/>
    </source>
</evidence>
<dbReference type="OrthoDB" id="2185661at2"/>
<dbReference type="GeneID" id="83456154"/>
<dbReference type="RefSeq" id="WP_005226077.1">
    <property type="nucleotide sequence ID" value="NZ_BAAAXK010000050.1"/>
</dbReference>
<sequence>MRARDLLTALTTSSSAADYQGIYLTYKENLIPFTTIAQDSHNQLILFFEPKKPALTLKELYTQLMLHKNLDLLYWDGESRQKVLGFREQEEKIIL</sequence>
<reference evidence="4 5" key="1">
    <citation type="submission" date="2018-08" db="EMBL/GenBank/DDBJ databases">
        <title>A genome reference for cultivated species of the human gut microbiota.</title>
        <authorList>
            <person name="Zou Y."/>
            <person name="Xue W."/>
            <person name="Luo G."/>
        </authorList>
    </citation>
    <scope>NUCLEOTIDE SEQUENCE [LARGE SCALE GENOMIC DNA]</scope>
    <source>
        <strain evidence="4 5">AF48-16</strain>
    </source>
</reference>
<evidence type="ECO:0000313" key="2">
    <source>
        <dbReference type="EMBL" id="MDT2984235.1"/>
    </source>
</evidence>
<gene>
    <name evidence="4" type="ORF">DW084_02870</name>
    <name evidence="3" type="ORF">GFU50_08900</name>
    <name evidence="1" type="ORF">P7I32_08345</name>
    <name evidence="2" type="ORF">P7I34_16375</name>
</gene>
<reference evidence="1 7" key="3">
    <citation type="submission" date="2023-03" db="EMBL/GenBank/DDBJ databases">
        <authorList>
            <person name="Shen W."/>
            <person name="Cai J."/>
        </authorList>
    </citation>
    <scope>NUCLEOTIDE SEQUENCE</scope>
    <source>
        <strain evidence="2 7">B516</strain>
        <strain evidence="1">K72-2</strain>
    </source>
</reference>
<evidence type="ECO:0000313" key="4">
    <source>
        <dbReference type="EMBL" id="RHK07640.1"/>
    </source>
</evidence>
<evidence type="ECO:0000313" key="3">
    <source>
        <dbReference type="EMBL" id="QGN29619.1"/>
    </source>
</evidence>
<evidence type="ECO:0000313" key="5">
    <source>
        <dbReference type="Proteomes" id="UP000286288"/>
    </source>
</evidence>